<proteinExistence type="predicted"/>
<keyword evidence="3" id="KW-1185">Reference proteome</keyword>
<comment type="caution">
    <text evidence="2">The sequence shown here is derived from an EMBL/GenBank/DDBJ whole genome shotgun (WGS) entry which is preliminary data.</text>
</comment>
<keyword evidence="1" id="KW-0812">Transmembrane</keyword>
<gene>
    <name evidence="2" type="ORF">GCM10008986_04110</name>
</gene>
<dbReference type="EMBL" id="BAAADO010000001">
    <property type="protein sequence ID" value="GAA0482424.1"/>
    <property type="molecule type" value="Genomic_DNA"/>
</dbReference>
<protein>
    <submittedName>
        <fullName evidence="2">Uncharacterized protein</fullName>
    </submittedName>
</protein>
<reference evidence="2 3" key="1">
    <citation type="journal article" date="2019" name="Int. J. Syst. Evol. Microbiol.">
        <title>The Global Catalogue of Microorganisms (GCM) 10K type strain sequencing project: providing services to taxonomists for standard genome sequencing and annotation.</title>
        <authorList>
            <consortium name="The Broad Institute Genomics Platform"/>
            <consortium name="The Broad Institute Genome Sequencing Center for Infectious Disease"/>
            <person name="Wu L."/>
            <person name="Ma J."/>
        </authorList>
    </citation>
    <scope>NUCLEOTIDE SEQUENCE [LARGE SCALE GENOMIC DNA]</scope>
    <source>
        <strain evidence="2 3">JCM 12389</strain>
    </source>
</reference>
<organism evidence="2 3">
    <name type="scientific">Salinibacillus aidingensis</name>
    <dbReference type="NCBI Taxonomy" id="237684"/>
    <lineage>
        <taxon>Bacteria</taxon>
        <taxon>Bacillati</taxon>
        <taxon>Bacillota</taxon>
        <taxon>Bacilli</taxon>
        <taxon>Bacillales</taxon>
        <taxon>Bacillaceae</taxon>
        <taxon>Salinibacillus</taxon>
    </lineage>
</organism>
<feature type="transmembrane region" description="Helical" evidence="1">
    <location>
        <begin position="6"/>
        <end position="23"/>
    </location>
</feature>
<sequence length="65" mass="7587">MRYLIIFLLLGVLGVGIFFIYQNRMKVMRFIISVDVLRKISTRIFMKLPGIREKFLASAFSRSAT</sequence>
<evidence type="ECO:0000313" key="3">
    <source>
        <dbReference type="Proteomes" id="UP001500880"/>
    </source>
</evidence>
<dbReference type="Proteomes" id="UP001500880">
    <property type="component" value="Unassembled WGS sequence"/>
</dbReference>
<accession>A0ABN1ARM8</accession>
<name>A0ABN1ARM8_9BACI</name>
<keyword evidence="1" id="KW-1133">Transmembrane helix</keyword>
<dbReference type="RefSeq" id="WP_343836997.1">
    <property type="nucleotide sequence ID" value="NZ_BAAADO010000001.1"/>
</dbReference>
<evidence type="ECO:0000313" key="2">
    <source>
        <dbReference type="EMBL" id="GAA0482424.1"/>
    </source>
</evidence>
<evidence type="ECO:0000256" key="1">
    <source>
        <dbReference type="SAM" id="Phobius"/>
    </source>
</evidence>
<keyword evidence="1" id="KW-0472">Membrane</keyword>